<keyword evidence="4 7" id="KW-0812">Transmembrane</keyword>
<dbReference type="STRING" id="29364.SAMN04487772_1521"/>
<dbReference type="Gene3D" id="3.30.240.20">
    <property type="entry name" value="bsu07140 like domains"/>
    <property type="match status" value="2"/>
</dbReference>
<accession>A0A1I0G710</accession>
<keyword evidence="5 7" id="KW-1133">Transmembrane helix</keyword>
<proteinExistence type="inferred from homology"/>
<name>A0A1I0G710_9FIRM</name>
<evidence type="ECO:0000256" key="2">
    <source>
        <dbReference type="ARBA" id="ARBA00006448"/>
    </source>
</evidence>
<dbReference type="PANTHER" id="PTHR34582:SF6">
    <property type="entry name" value="UPF0702 TRANSMEMBRANE PROTEIN YCAP"/>
    <property type="match status" value="1"/>
</dbReference>
<evidence type="ECO:0000256" key="4">
    <source>
        <dbReference type="ARBA" id="ARBA00022692"/>
    </source>
</evidence>
<comment type="subcellular location">
    <subcellularLocation>
        <location evidence="1">Cell membrane</location>
        <topology evidence="1">Multi-pass membrane protein</topology>
    </subcellularLocation>
</comment>
<dbReference type="Pfam" id="PF04239">
    <property type="entry name" value="DUF421"/>
    <property type="match status" value="1"/>
</dbReference>
<comment type="similarity">
    <text evidence="2">Belongs to the UPF0702 family.</text>
</comment>
<dbReference type="GO" id="GO:0005886">
    <property type="term" value="C:plasma membrane"/>
    <property type="evidence" value="ECO:0007669"/>
    <property type="project" value="UniProtKB-SubCell"/>
</dbReference>
<dbReference type="PANTHER" id="PTHR34582">
    <property type="entry name" value="UPF0702 TRANSMEMBRANE PROTEIN YCAP"/>
    <property type="match status" value="1"/>
</dbReference>
<reference evidence="9 10" key="1">
    <citation type="submission" date="2016-10" db="EMBL/GenBank/DDBJ databases">
        <authorList>
            <person name="de Groot N.N."/>
        </authorList>
    </citation>
    <scope>NUCLEOTIDE SEQUENCE [LARGE SCALE GENOMIC DNA]</scope>
    <source>
        <strain evidence="9 10">DSM 1801</strain>
    </source>
</reference>
<evidence type="ECO:0000313" key="9">
    <source>
        <dbReference type="EMBL" id="SET66665.1"/>
    </source>
</evidence>
<evidence type="ECO:0000313" key="10">
    <source>
        <dbReference type="Proteomes" id="UP000199800"/>
    </source>
</evidence>
<feature type="domain" description="YetF C-terminal" evidence="8">
    <location>
        <begin position="80"/>
        <end position="212"/>
    </location>
</feature>
<keyword evidence="6 7" id="KW-0472">Membrane</keyword>
<evidence type="ECO:0000256" key="1">
    <source>
        <dbReference type="ARBA" id="ARBA00004651"/>
    </source>
</evidence>
<gene>
    <name evidence="9" type="ORF">SAMN04487772_1521</name>
</gene>
<sequence length="234" mass="26210">MDILKIIWTSLGSVIVLFILTKLMGYREVSELSMFDYINGITIGSIAAEMATNLDQFQNTLTAMIVYSIIVISISCVSNKSIKMRRFMEGKPLILMCNGKINYKSLKKARIDVDEFLCQCRNSGYFDISEIHSVILESNGKFSILPKADHRPVTPSDLHLSVAPESIQATVIIDGNIMAKNLKQTGNDLKWLHSQLKAQGVNDESEVLFATCDIYNKLSVYAKTNDEVPTDIFE</sequence>
<dbReference type="Proteomes" id="UP000199800">
    <property type="component" value="Unassembled WGS sequence"/>
</dbReference>
<evidence type="ECO:0000256" key="5">
    <source>
        <dbReference type="ARBA" id="ARBA00022989"/>
    </source>
</evidence>
<evidence type="ECO:0000256" key="3">
    <source>
        <dbReference type="ARBA" id="ARBA00022475"/>
    </source>
</evidence>
<dbReference type="InterPro" id="IPR007353">
    <property type="entry name" value="DUF421"/>
</dbReference>
<keyword evidence="10" id="KW-1185">Reference proteome</keyword>
<organism evidence="9 10">
    <name type="scientific">[Clostridium] polysaccharolyticum</name>
    <dbReference type="NCBI Taxonomy" id="29364"/>
    <lineage>
        <taxon>Bacteria</taxon>
        <taxon>Bacillati</taxon>
        <taxon>Bacillota</taxon>
        <taxon>Clostridia</taxon>
        <taxon>Lachnospirales</taxon>
        <taxon>Lachnospiraceae</taxon>
    </lineage>
</organism>
<dbReference type="OrthoDB" id="9778331at2"/>
<keyword evidence="3" id="KW-1003">Cell membrane</keyword>
<evidence type="ECO:0000256" key="7">
    <source>
        <dbReference type="SAM" id="Phobius"/>
    </source>
</evidence>
<dbReference type="InterPro" id="IPR023090">
    <property type="entry name" value="UPF0702_alpha/beta_dom_sf"/>
</dbReference>
<dbReference type="AlphaFoldDB" id="A0A1I0G710"/>
<feature type="transmembrane region" description="Helical" evidence="7">
    <location>
        <begin position="6"/>
        <end position="25"/>
    </location>
</feature>
<feature type="transmembrane region" description="Helical" evidence="7">
    <location>
        <begin position="60"/>
        <end position="78"/>
    </location>
</feature>
<evidence type="ECO:0000259" key="8">
    <source>
        <dbReference type="Pfam" id="PF04239"/>
    </source>
</evidence>
<protein>
    <submittedName>
        <fullName evidence="9">Uncharacterized membrane protein YcaP, DUF421 family</fullName>
    </submittedName>
</protein>
<dbReference type="EMBL" id="FOHN01000052">
    <property type="protein sequence ID" value="SET66665.1"/>
    <property type="molecule type" value="Genomic_DNA"/>
</dbReference>
<evidence type="ECO:0000256" key="6">
    <source>
        <dbReference type="ARBA" id="ARBA00023136"/>
    </source>
</evidence>